<feature type="domain" description="Major facilitator superfamily (MFS) profile" evidence="9">
    <location>
        <begin position="18"/>
        <end position="405"/>
    </location>
</feature>
<feature type="transmembrane region" description="Helical" evidence="8">
    <location>
        <begin position="53"/>
        <end position="73"/>
    </location>
</feature>
<name>A0ABV7VH21_9PROT</name>
<dbReference type="NCBIfam" id="TIGR00710">
    <property type="entry name" value="efflux_Bcr_CflA"/>
    <property type="match status" value="1"/>
</dbReference>
<reference evidence="11" key="1">
    <citation type="journal article" date="2019" name="Int. J. Syst. Evol. Microbiol.">
        <title>The Global Catalogue of Microorganisms (GCM) 10K type strain sequencing project: providing services to taxonomists for standard genome sequencing and annotation.</title>
        <authorList>
            <consortium name="The Broad Institute Genomics Platform"/>
            <consortium name="The Broad Institute Genome Sequencing Center for Infectious Disease"/>
            <person name="Wu L."/>
            <person name="Ma J."/>
        </authorList>
    </citation>
    <scope>NUCLEOTIDE SEQUENCE [LARGE SCALE GENOMIC DNA]</scope>
    <source>
        <strain evidence="11">KCTC 42182</strain>
    </source>
</reference>
<dbReference type="RefSeq" id="WP_379726647.1">
    <property type="nucleotide sequence ID" value="NZ_JBHRYJ010000002.1"/>
</dbReference>
<keyword evidence="4" id="KW-1003">Cell membrane</keyword>
<feature type="transmembrane region" description="Helical" evidence="8">
    <location>
        <begin position="257"/>
        <end position="278"/>
    </location>
</feature>
<dbReference type="EMBL" id="JBHRYJ010000002">
    <property type="protein sequence ID" value="MFC3676298.1"/>
    <property type="molecule type" value="Genomic_DNA"/>
</dbReference>
<dbReference type="SUPFAM" id="SSF103473">
    <property type="entry name" value="MFS general substrate transporter"/>
    <property type="match status" value="1"/>
</dbReference>
<evidence type="ECO:0000313" key="11">
    <source>
        <dbReference type="Proteomes" id="UP001595711"/>
    </source>
</evidence>
<evidence type="ECO:0000313" key="10">
    <source>
        <dbReference type="EMBL" id="MFC3676298.1"/>
    </source>
</evidence>
<evidence type="ECO:0000256" key="5">
    <source>
        <dbReference type="ARBA" id="ARBA00022692"/>
    </source>
</evidence>
<keyword evidence="7 8" id="KW-0472">Membrane</keyword>
<dbReference type="InterPro" id="IPR011701">
    <property type="entry name" value="MFS"/>
</dbReference>
<keyword evidence="6 8" id="KW-1133">Transmembrane helix</keyword>
<feature type="transmembrane region" description="Helical" evidence="8">
    <location>
        <begin position="20"/>
        <end position="41"/>
    </location>
</feature>
<feature type="transmembrane region" description="Helical" evidence="8">
    <location>
        <begin position="85"/>
        <end position="104"/>
    </location>
</feature>
<feature type="transmembrane region" description="Helical" evidence="8">
    <location>
        <begin position="224"/>
        <end position="245"/>
    </location>
</feature>
<feature type="transmembrane region" description="Helical" evidence="8">
    <location>
        <begin position="143"/>
        <end position="162"/>
    </location>
</feature>
<accession>A0ABV7VH21</accession>
<dbReference type="InterPro" id="IPR036259">
    <property type="entry name" value="MFS_trans_sf"/>
</dbReference>
<evidence type="ECO:0000259" key="9">
    <source>
        <dbReference type="PROSITE" id="PS50850"/>
    </source>
</evidence>
<dbReference type="Proteomes" id="UP001595711">
    <property type="component" value="Unassembled WGS sequence"/>
</dbReference>
<dbReference type="CDD" id="cd17320">
    <property type="entry name" value="MFS_MdfA_MDR_like"/>
    <property type="match status" value="1"/>
</dbReference>
<gene>
    <name evidence="10" type="ORF">ACFOOQ_12135</name>
</gene>
<evidence type="ECO:0000256" key="6">
    <source>
        <dbReference type="ARBA" id="ARBA00022989"/>
    </source>
</evidence>
<evidence type="ECO:0000256" key="1">
    <source>
        <dbReference type="ARBA" id="ARBA00004651"/>
    </source>
</evidence>
<evidence type="ECO:0000256" key="7">
    <source>
        <dbReference type="ARBA" id="ARBA00023136"/>
    </source>
</evidence>
<dbReference type="PANTHER" id="PTHR23501">
    <property type="entry name" value="MAJOR FACILITATOR SUPERFAMILY"/>
    <property type="match status" value="1"/>
</dbReference>
<protein>
    <recommendedName>
        <fullName evidence="8">Bcr/CflA family efflux transporter</fullName>
    </recommendedName>
</protein>
<keyword evidence="5 8" id="KW-0812">Transmembrane</keyword>
<dbReference type="Gene3D" id="1.20.1720.10">
    <property type="entry name" value="Multidrug resistance protein D"/>
    <property type="match status" value="1"/>
</dbReference>
<keyword evidence="11" id="KW-1185">Reference proteome</keyword>
<comment type="caution">
    <text evidence="10">The sequence shown here is derived from an EMBL/GenBank/DDBJ whole genome shotgun (WGS) entry which is preliminary data.</text>
</comment>
<evidence type="ECO:0000256" key="2">
    <source>
        <dbReference type="ARBA" id="ARBA00006236"/>
    </source>
</evidence>
<evidence type="ECO:0000256" key="8">
    <source>
        <dbReference type="RuleBase" id="RU365088"/>
    </source>
</evidence>
<feature type="transmembrane region" description="Helical" evidence="8">
    <location>
        <begin position="316"/>
        <end position="333"/>
    </location>
</feature>
<comment type="similarity">
    <text evidence="2 8">Belongs to the major facilitator superfamily. Bcr/CmlA family.</text>
</comment>
<comment type="subcellular location">
    <subcellularLocation>
        <location evidence="8">Cell inner membrane</location>
        <topology evidence="8">Multi-pass membrane protein</topology>
    </subcellularLocation>
    <subcellularLocation>
        <location evidence="1">Cell membrane</location>
        <topology evidence="1">Multi-pass membrane protein</topology>
    </subcellularLocation>
</comment>
<evidence type="ECO:0000256" key="3">
    <source>
        <dbReference type="ARBA" id="ARBA00022448"/>
    </source>
</evidence>
<feature type="transmembrane region" description="Helical" evidence="8">
    <location>
        <begin position="290"/>
        <end position="310"/>
    </location>
</feature>
<keyword evidence="3 8" id="KW-0813">Transport</keyword>
<evidence type="ECO:0000256" key="4">
    <source>
        <dbReference type="ARBA" id="ARBA00022475"/>
    </source>
</evidence>
<feature type="transmembrane region" description="Helical" evidence="8">
    <location>
        <begin position="174"/>
        <end position="193"/>
    </location>
</feature>
<dbReference type="InterPro" id="IPR004812">
    <property type="entry name" value="Efflux_drug-R_Bcr/CmlA"/>
</dbReference>
<feature type="transmembrane region" description="Helical" evidence="8">
    <location>
        <begin position="379"/>
        <end position="398"/>
    </location>
</feature>
<keyword evidence="8" id="KW-0997">Cell inner membrane</keyword>
<organism evidence="10 11">
    <name type="scientific">Ferrovibrio xuzhouensis</name>
    <dbReference type="NCBI Taxonomy" id="1576914"/>
    <lineage>
        <taxon>Bacteria</taxon>
        <taxon>Pseudomonadati</taxon>
        <taxon>Pseudomonadota</taxon>
        <taxon>Alphaproteobacteria</taxon>
        <taxon>Rhodospirillales</taxon>
        <taxon>Rhodospirillaceae</taxon>
        <taxon>Ferrovibrio</taxon>
    </lineage>
</organism>
<dbReference type="PROSITE" id="PS50850">
    <property type="entry name" value="MFS"/>
    <property type="match status" value="1"/>
</dbReference>
<feature type="transmembrane region" description="Helical" evidence="8">
    <location>
        <begin position="338"/>
        <end position="359"/>
    </location>
</feature>
<dbReference type="Pfam" id="PF07690">
    <property type="entry name" value="MFS_1"/>
    <property type="match status" value="1"/>
</dbReference>
<sequence>MLDPESQVPLPKAPPPAGLVLLLTGLFANGILAGTMYLPSLPTVGDDLGAADQILPLTLTVFFATYAGGQLIYGPLSDRYGRRPLLIGGQVILVLGSLACALSGSMTAFLWSRALQGLGAASAMATGRAIVNDAYDRKQAARATSLISAALAIAPVIAPVLGGLIEHYLTWRSGFWISGGITVVVILLLILLLPETLSGRPAGPGPLLRGIAAAYGYLLRSRAFLAFGLLNLAIFAGLHGFNAAAPSVLIDTLHIGVVHYGLLMAIGSGGYLAGSLLSSWLGRRIGLLRLIDLGVLCMVLSAVGLAAYTAIAGPDVAVIIALRVLWATGMGLAQPNTVVAAVGINPATLGAGAALSGFLQTAGGGMGSAVNALFPAGDPLFLALTFGGTAVLGAIIWWSNRAAAGQALSERE</sequence>
<dbReference type="InterPro" id="IPR020846">
    <property type="entry name" value="MFS_dom"/>
</dbReference>
<dbReference type="PANTHER" id="PTHR23501:SF191">
    <property type="entry name" value="VACUOLAR BASIC AMINO ACID TRANSPORTER 4"/>
    <property type="match status" value="1"/>
</dbReference>
<proteinExistence type="inferred from homology"/>
<feature type="transmembrane region" description="Helical" evidence="8">
    <location>
        <begin position="110"/>
        <end position="131"/>
    </location>
</feature>